<dbReference type="InterPro" id="IPR023996">
    <property type="entry name" value="TonB-dep_OMP_SusC/RagA"/>
</dbReference>
<evidence type="ECO:0000313" key="10">
    <source>
        <dbReference type="EMBL" id="EID74010.1"/>
    </source>
</evidence>
<dbReference type="eggNOG" id="COG1629">
    <property type="taxonomic scope" value="Bacteria"/>
</dbReference>
<dbReference type="GO" id="GO:0009279">
    <property type="term" value="C:cell outer membrane"/>
    <property type="evidence" value="ECO:0007669"/>
    <property type="project" value="UniProtKB-SubCell"/>
</dbReference>
<dbReference type="InterPro" id="IPR011662">
    <property type="entry name" value="Secretin/TonB_short_N"/>
</dbReference>
<keyword evidence="3 7" id="KW-1134">Transmembrane beta strand</keyword>
<keyword evidence="11" id="KW-1185">Reference proteome</keyword>
<feature type="signal peptide" evidence="8">
    <location>
        <begin position="1"/>
        <end position="17"/>
    </location>
</feature>
<dbReference type="InterPro" id="IPR036942">
    <property type="entry name" value="Beta-barrel_TonB_sf"/>
</dbReference>
<dbReference type="EMBL" id="AJJU01000014">
    <property type="protein sequence ID" value="EID74010.1"/>
    <property type="molecule type" value="Genomic_DNA"/>
</dbReference>
<dbReference type="Pfam" id="PF07660">
    <property type="entry name" value="STN"/>
    <property type="match status" value="1"/>
</dbReference>
<dbReference type="NCBIfam" id="TIGR04056">
    <property type="entry name" value="OMP_RagA_SusC"/>
    <property type="match status" value="1"/>
</dbReference>
<dbReference type="OrthoDB" id="9768177at2"/>
<dbReference type="SUPFAM" id="SSF56935">
    <property type="entry name" value="Porins"/>
    <property type="match status" value="1"/>
</dbReference>
<dbReference type="STRING" id="946077.W5A_09592"/>
<feature type="domain" description="Secretin/TonB short N-terminal" evidence="9">
    <location>
        <begin position="48"/>
        <end position="99"/>
    </location>
</feature>
<proteinExistence type="inferred from homology"/>
<evidence type="ECO:0000256" key="1">
    <source>
        <dbReference type="ARBA" id="ARBA00004571"/>
    </source>
</evidence>
<dbReference type="PROSITE" id="PS52016">
    <property type="entry name" value="TONB_DEPENDENT_REC_3"/>
    <property type="match status" value="1"/>
</dbReference>
<dbReference type="Gene3D" id="2.40.170.20">
    <property type="entry name" value="TonB-dependent receptor, beta-barrel domain"/>
    <property type="match status" value="1"/>
</dbReference>
<keyword evidence="8" id="KW-0732">Signal</keyword>
<name>I0WC94_9FLAO</name>
<comment type="subcellular location">
    <subcellularLocation>
        <location evidence="1 7">Cell outer membrane</location>
        <topology evidence="1 7">Multi-pass membrane protein</topology>
    </subcellularLocation>
</comment>
<comment type="caution">
    <text evidence="10">The sequence shown here is derived from an EMBL/GenBank/DDBJ whole genome shotgun (WGS) entry which is preliminary data.</text>
</comment>
<dbReference type="Gene3D" id="2.60.40.1120">
    <property type="entry name" value="Carboxypeptidase-like, regulatory domain"/>
    <property type="match status" value="1"/>
</dbReference>
<evidence type="ECO:0000313" key="11">
    <source>
        <dbReference type="Proteomes" id="UP000005938"/>
    </source>
</evidence>
<dbReference type="InterPro" id="IPR023997">
    <property type="entry name" value="TonB-dep_OMP_SusC/RagA_CS"/>
</dbReference>
<keyword evidence="5 7" id="KW-0472">Membrane</keyword>
<dbReference type="NCBIfam" id="TIGR04057">
    <property type="entry name" value="SusC_RagA_signa"/>
    <property type="match status" value="1"/>
</dbReference>
<dbReference type="InterPro" id="IPR037066">
    <property type="entry name" value="Plug_dom_sf"/>
</dbReference>
<evidence type="ECO:0000256" key="6">
    <source>
        <dbReference type="ARBA" id="ARBA00023237"/>
    </source>
</evidence>
<evidence type="ECO:0000259" key="9">
    <source>
        <dbReference type="SMART" id="SM00965"/>
    </source>
</evidence>
<keyword evidence="4 7" id="KW-0812">Transmembrane</keyword>
<evidence type="ECO:0000256" key="7">
    <source>
        <dbReference type="PROSITE-ProRule" id="PRU01360"/>
    </source>
</evidence>
<evidence type="ECO:0000256" key="3">
    <source>
        <dbReference type="ARBA" id="ARBA00022452"/>
    </source>
</evidence>
<dbReference type="SMART" id="SM00965">
    <property type="entry name" value="STN"/>
    <property type="match status" value="1"/>
</dbReference>
<organism evidence="10 11">
    <name type="scientific">Imtechella halotolerans K1</name>
    <dbReference type="NCBI Taxonomy" id="946077"/>
    <lineage>
        <taxon>Bacteria</taxon>
        <taxon>Pseudomonadati</taxon>
        <taxon>Bacteroidota</taxon>
        <taxon>Flavobacteriia</taxon>
        <taxon>Flavobacteriales</taxon>
        <taxon>Flavobacteriaceae</taxon>
        <taxon>Imtechella</taxon>
    </lineage>
</organism>
<comment type="similarity">
    <text evidence="7">Belongs to the TonB-dependent receptor family.</text>
</comment>
<dbReference type="InterPro" id="IPR008969">
    <property type="entry name" value="CarboxyPept-like_regulatory"/>
</dbReference>
<gene>
    <name evidence="10" type="ORF">W5A_09592</name>
</gene>
<sequence length="1208" mass="135218">MRLSVILMLSAIFTINAATFSQSKRVNLNLNNVSFSALFQEIRKQTGYSFFFNEEKINELSAVSVKKINAPVEEVLNNVLAGTGLVYKFVDGVVIIVEEEKRPIQTKTVTGTVVDSKTKEPLLGVNVMVKNSRLGTVTDFDGNFSIKIPQNDAVLVFSYIGYVNHEVKITESTHLQVKMEAETLGLEEVVVTGYQTIDKRELTSSIASVTAEDLDIVGALSIDKMLEGKATGLMVTSLSSTPGAASKIRVRGGSTFTGNQSPLWVVDGVIYEDPVPLSASDINSFDNVNIIGNALTGINPSDIAKIDILKDASATAIYGTRAANGVIVITTKRGEKGKPVMTYSGGYSLTQAPQYSDLNLMNSRERIDVSREMYERNLGYSNSYENIDRLGYEGALMNLWDGTYTYDDFKKRVNYLETLNSDWFGKLYRNSFTETHSLSASGGSDNAKYYFSIGYDDQKGAEQNVDLNRITARSNVDLNVRDNVLLSLRMNGSIQKGHYNHGSVNVFNTAYYTSRTIPIYNEDGSYFMQSQEIRSDGYGIEYAGYNVLNEMNNSERNITNKDFSVAASLRWDFWDKFRFTSQASYRNTTNLTEEWITEDTFYASKLRTYQYFENLIDERVNNNGLLPFGGVYTGGMVNQDTYSITNQLNYNTLLGGKHSINVNLGQEARSINYWGATGFTVPGYNHYQGRGFVALPSPGVVSVDGVSTIDFSEYDYDNMINWLTTKGGLNVYPNITDRVNNFMSVFGIVNYVYDGRYVLNFNMRSDGSNAFGQYERYKFKPTYSFSTRWNLHNEKFLSDVQWLDELALRGSYGVRGTMPDASPYLVISNYGRNDVYYYPENVASLGSFPNANLRWEKTQTTDLGINYSLLGGRISGALDYSYSKSTDLLQARPVSLVNGTAVQAFNSGSKDVSSYEFSIRTINIKKKDLAWSTHFNFSYNKDRVLKGFEDGALANLTVNNYLRGSIYREGFPTNGFFSYKFEGLNEHGLPTFAHLVEENMTPEEQLKAALVYQGSRVPLYYGGFGTQIKSGNFTLSANFTYKLGYKTRLLSLYNGNQNLPLPYENMHADFNNRWRQPGDEAFTNIPGISNYDLRFTSNPSADGFNSIYVTNIRYMVPSGSNAWWMYDNSDARVVSASHIRFQSVTLSYNLPKSLIEGTGINHMNIGIQGSNLGYFAFDGKLRGQDPEQVSGIGLPTLPNYSLSVNMSF</sequence>
<keyword evidence="2 7" id="KW-0813">Transport</keyword>
<evidence type="ECO:0000256" key="5">
    <source>
        <dbReference type="ARBA" id="ARBA00023136"/>
    </source>
</evidence>
<dbReference type="FunFam" id="2.60.40.1120:FF:000003">
    <property type="entry name" value="Outer membrane protein Omp121"/>
    <property type="match status" value="1"/>
</dbReference>
<dbReference type="InterPro" id="IPR039426">
    <property type="entry name" value="TonB-dep_rcpt-like"/>
</dbReference>
<dbReference type="SUPFAM" id="SSF49464">
    <property type="entry name" value="Carboxypeptidase regulatory domain-like"/>
    <property type="match status" value="1"/>
</dbReference>
<dbReference type="Proteomes" id="UP000005938">
    <property type="component" value="Unassembled WGS sequence"/>
</dbReference>
<evidence type="ECO:0000256" key="2">
    <source>
        <dbReference type="ARBA" id="ARBA00022448"/>
    </source>
</evidence>
<evidence type="ECO:0000256" key="4">
    <source>
        <dbReference type="ARBA" id="ARBA00022692"/>
    </source>
</evidence>
<dbReference type="AlphaFoldDB" id="I0WC94"/>
<dbReference type="Pfam" id="PF13715">
    <property type="entry name" value="CarbopepD_reg_2"/>
    <property type="match status" value="1"/>
</dbReference>
<keyword evidence="10" id="KW-0675">Receptor</keyword>
<dbReference type="Gene3D" id="3.55.50.30">
    <property type="match status" value="1"/>
</dbReference>
<dbReference type="Gene3D" id="2.170.130.10">
    <property type="entry name" value="TonB-dependent receptor, plug domain"/>
    <property type="match status" value="1"/>
</dbReference>
<protein>
    <submittedName>
        <fullName evidence="10">TonB-dependent receptor plug</fullName>
    </submittedName>
</protein>
<dbReference type="InterPro" id="IPR012910">
    <property type="entry name" value="Plug_dom"/>
</dbReference>
<reference evidence="10 11" key="1">
    <citation type="journal article" date="2012" name="J. Bacteriol.">
        <title>Genome Sequence of the Halotolerant Bacterium Imtechella halotolerans K1T.</title>
        <authorList>
            <person name="Kumar S."/>
            <person name="Vikram S."/>
            <person name="Subramanian S."/>
            <person name="Raghava G.P."/>
            <person name="Pinnaka A.K."/>
        </authorList>
    </citation>
    <scope>NUCLEOTIDE SEQUENCE [LARGE SCALE GENOMIC DNA]</scope>
    <source>
        <strain evidence="10 11">K1</strain>
    </source>
</reference>
<dbReference type="Pfam" id="PF07715">
    <property type="entry name" value="Plug"/>
    <property type="match status" value="1"/>
</dbReference>
<keyword evidence="6 7" id="KW-0998">Cell outer membrane</keyword>
<accession>I0WC94</accession>
<dbReference type="PATRIC" id="fig|946077.3.peg.1936"/>
<evidence type="ECO:0000256" key="8">
    <source>
        <dbReference type="SAM" id="SignalP"/>
    </source>
</evidence>
<feature type="chain" id="PRO_5003635015" evidence="8">
    <location>
        <begin position="18"/>
        <end position="1208"/>
    </location>
</feature>
<dbReference type="RefSeq" id="WP_008239930.1">
    <property type="nucleotide sequence ID" value="NZ_AJJU01000014.1"/>
</dbReference>